<evidence type="ECO:0000313" key="1">
    <source>
        <dbReference type="EMBL" id="EFJ27621.1"/>
    </source>
</evidence>
<keyword evidence="2" id="KW-1185">Reference proteome</keyword>
<reference evidence="1 2" key="1">
    <citation type="journal article" date="2011" name="Science">
        <title>The Selaginella genome identifies genetic changes associated with the evolution of vascular plants.</title>
        <authorList>
            <person name="Banks J.A."/>
            <person name="Nishiyama T."/>
            <person name="Hasebe M."/>
            <person name="Bowman J.L."/>
            <person name="Gribskov M."/>
            <person name="dePamphilis C."/>
            <person name="Albert V.A."/>
            <person name="Aono N."/>
            <person name="Aoyama T."/>
            <person name="Ambrose B.A."/>
            <person name="Ashton N.W."/>
            <person name="Axtell M.J."/>
            <person name="Barker E."/>
            <person name="Barker M.S."/>
            <person name="Bennetzen J.L."/>
            <person name="Bonawitz N.D."/>
            <person name="Chapple C."/>
            <person name="Cheng C."/>
            <person name="Correa L.G."/>
            <person name="Dacre M."/>
            <person name="DeBarry J."/>
            <person name="Dreyer I."/>
            <person name="Elias M."/>
            <person name="Engstrom E.M."/>
            <person name="Estelle M."/>
            <person name="Feng L."/>
            <person name="Finet C."/>
            <person name="Floyd S.K."/>
            <person name="Frommer W.B."/>
            <person name="Fujita T."/>
            <person name="Gramzow L."/>
            <person name="Gutensohn M."/>
            <person name="Harholt J."/>
            <person name="Hattori M."/>
            <person name="Heyl A."/>
            <person name="Hirai T."/>
            <person name="Hiwatashi Y."/>
            <person name="Ishikawa M."/>
            <person name="Iwata M."/>
            <person name="Karol K.G."/>
            <person name="Koehler B."/>
            <person name="Kolukisaoglu U."/>
            <person name="Kubo M."/>
            <person name="Kurata T."/>
            <person name="Lalonde S."/>
            <person name="Li K."/>
            <person name="Li Y."/>
            <person name="Litt A."/>
            <person name="Lyons E."/>
            <person name="Manning G."/>
            <person name="Maruyama T."/>
            <person name="Michael T.P."/>
            <person name="Mikami K."/>
            <person name="Miyazaki S."/>
            <person name="Morinaga S."/>
            <person name="Murata T."/>
            <person name="Mueller-Roeber B."/>
            <person name="Nelson D.R."/>
            <person name="Obara M."/>
            <person name="Oguri Y."/>
            <person name="Olmstead R.G."/>
            <person name="Onodera N."/>
            <person name="Petersen B.L."/>
            <person name="Pils B."/>
            <person name="Prigge M."/>
            <person name="Rensing S.A."/>
            <person name="Riano-Pachon D.M."/>
            <person name="Roberts A.W."/>
            <person name="Sato Y."/>
            <person name="Scheller H.V."/>
            <person name="Schulz B."/>
            <person name="Schulz C."/>
            <person name="Shakirov E.V."/>
            <person name="Shibagaki N."/>
            <person name="Shinohara N."/>
            <person name="Shippen D.E."/>
            <person name="Soerensen I."/>
            <person name="Sotooka R."/>
            <person name="Sugimoto N."/>
            <person name="Sugita M."/>
            <person name="Sumikawa N."/>
            <person name="Tanurdzic M."/>
            <person name="Theissen G."/>
            <person name="Ulvskov P."/>
            <person name="Wakazuki S."/>
            <person name="Weng J.K."/>
            <person name="Willats W.W."/>
            <person name="Wipf D."/>
            <person name="Wolf P.G."/>
            <person name="Yang L."/>
            <person name="Zimmer A.D."/>
            <person name="Zhu Q."/>
            <person name="Mitros T."/>
            <person name="Hellsten U."/>
            <person name="Loque D."/>
            <person name="Otillar R."/>
            <person name="Salamov A."/>
            <person name="Schmutz J."/>
            <person name="Shapiro H."/>
            <person name="Lindquist E."/>
            <person name="Lucas S."/>
            <person name="Rokhsar D."/>
            <person name="Grigoriev I.V."/>
        </authorList>
    </citation>
    <scope>NUCLEOTIDE SEQUENCE [LARGE SCALE GENOMIC DNA]</scope>
</reference>
<dbReference type="InParanoid" id="D8RIZ8"/>
<protein>
    <submittedName>
        <fullName evidence="1">Uncharacterized protein</fullName>
    </submittedName>
</protein>
<name>D8RIZ8_SELML</name>
<proteinExistence type="predicted"/>
<gene>
    <name evidence="1" type="ORF">SELMODRAFT_411770</name>
</gene>
<sequence length="130" mass="15320">MVFIFFTLHQIERLHKTLDMYFAIGNVESLQVLLERISFELLQGEGELNIAKDGYPEPRTKYNPVGARSFRSLKVALERLDFSILSTIRLLHTFKFESWLKFLIAILFCQEHYKSVHSFKHLVQTNQQQS</sequence>
<dbReference type="HOGENOM" id="CLU_1941712_0_0_1"/>
<dbReference type="Proteomes" id="UP000001514">
    <property type="component" value="Unassembled WGS sequence"/>
</dbReference>
<dbReference type="EMBL" id="GL377581">
    <property type="protein sequence ID" value="EFJ27621.1"/>
    <property type="molecule type" value="Genomic_DNA"/>
</dbReference>
<dbReference type="KEGG" id="smo:SELMODRAFT_411770"/>
<organism evidence="2">
    <name type="scientific">Selaginella moellendorffii</name>
    <name type="common">Spikemoss</name>
    <dbReference type="NCBI Taxonomy" id="88036"/>
    <lineage>
        <taxon>Eukaryota</taxon>
        <taxon>Viridiplantae</taxon>
        <taxon>Streptophyta</taxon>
        <taxon>Embryophyta</taxon>
        <taxon>Tracheophyta</taxon>
        <taxon>Lycopodiopsida</taxon>
        <taxon>Selaginellales</taxon>
        <taxon>Selaginellaceae</taxon>
        <taxon>Selaginella</taxon>
    </lineage>
</organism>
<accession>D8RIZ8</accession>
<dbReference type="Gramene" id="EFJ27621">
    <property type="protein sequence ID" value="EFJ27621"/>
    <property type="gene ID" value="SELMODRAFT_411770"/>
</dbReference>
<evidence type="ECO:0000313" key="2">
    <source>
        <dbReference type="Proteomes" id="UP000001514"/>
    </source>
</evidence>
<dbReference type="AlphaFoldDB" id="D8RIZ8"/>